<organism evidence="2 3">
    <name type="scientific">Mycoplasmopsis caviae</name>
    <dbReference type="NCBI Taxonomy" id="55603"/>
    <lineage>
        <taxon>Bacteria</taxon>
        <taxon>Bacillati</taxon>
        <taxon>Mycoplasmatota</taxon>
        <taxon>Mycoplasmoidales</taxon>
        <taxon>Metamycoplasmataceae</taxon>
        <taxon>Mycoplasmopsis</taxon>
    </lineage>
</organism>
<evidence type="ECO:0000313" key="4">
    <source>
        <dbReference type="Proteomes" id="UP001058569"/>
    </source>
</evidence>
<evidence type="ECO:0000313" key="2">
    <source>
        <dbReference type="EMBL" id="VDR42112.1"/>
    </source>
</evidence>
<keyword evidence="4" id="KW-1185">Reference proteome</keyword>
<evidence type="ECO:0000313" key="3">
    <source>
        <dbReference type="Proteomes" id="UP000280036"/>
    </source>
</evidence>
<dbReference type="Proteomes" id="UP000280036">
    <property type="component" value="Unassembled WGS sequence"/>
</dbReference>
<sequence>MKMKLYEIEAFVSDSKRECKDSPRRNFLINADVNIMDFALIAASSFRLNFIGDKLLFLVKRTYEDAWRAFDKPYRTKNEIKEFKRSWKNKEKWLTYEYEPRYIWGWKRDNKRSPKKSLEHVLPNIKDHIFLIYDQYEGDYIELNLIVNNIYEDQEISKDDLILDKYYFKVLEAKYYGFLDTYEYCFIPTSKNWDGELPIFEPILYKWPSNEDLKVWNNLGKLSDDEFFELTKEMAQSAKNVFWTSNSLNIPEKYSELNKERENKELYTDINVENFDYKDANIDELNEKTVIWAIKSKESFFQDYFIGDQLKTN</sequence>
<dbReference type="RefSeq" id="WP_256553165.1">
    <property type="nucleotide sequence ID" value="NZ_CP101806.1"/>
</dbReference>
<evidence type="ECO:0000313" key="1">
    <source>
        <dbReference type="EMBL" id="UUD35062.1"/>
    </source>
</evidence>
<reference evidence="2 3" key="1">
    <citation type="submission" date="2018-12" db="EMBL/GenBank/DDBJ databases">
        <authorList>
            <consortium name="Pathogen Informatics"/>
        </authorList>
    </citation>
    <scope>NUCLEOTIDE SEQUENCE [LARGE SCALE GENOMIC DNA]</scope>
    <source>
        <strain evidence="2 3">NCTC10126</strain>
    </source>
</reference>
<dbReference type="AlphaFoldDB" id="A0A3P8LI89"/>
<proteinExistence type="predicted"/>
<accession>A0A3P8LI89</accession>
<dbReference type="EMBL" id="CP101806">
    <property type="protein sequence ID" value="UUD35062.1"/>
    <property type="molecule type" value="Genomic_DNA"/>
</dbReference>
<protein>
    <submittedName>
        <fullName evidence="2">Uncharacterized protein</fullName>
    </submittedName>
</protein>
<reference evidence="1" key="2">
    <citation type="submission" date="2022-07" db="EMBL/GenBank/DDBJ databases">
        <title>Complete genome of Mycoplasma caviae type strain G122.</title>
        <authorList>
            <person name="Spergser J."/>
        </authorList>
    </citation>
    <scope>NUCLEOTIDE SEQUENCE</scope>
    <source>
        <strain evidence="1">G122</strain>
    </source>
</reference>
<gene>
    <name evidence="2" type="ORF">NCTC10126_00611</name>
    <name evidence="1" type="ORF">NPA07_04625</name>
</gene>
<dbReference type="Proteomes" id="UP001058569">
    <property type="component" value="Chromosome"/>
</dbReference>
<dbReference type="EMBL" id="UZVY01000001">
    <property type="protein sequence ID" value="VDR42112.1"/>
    <property type="molecule type" value="Genomic_DNA"/>
</dbReference>
<name>A0A3P8LI89_9BACT</name>